<evidence type="ECO:0000313" key="1">
    <source>
        <dbReference type="EMBL" id="KRH93350.1"/>
    </source>
</evidence>
<comment type="caution">
    <text evidence="1">The sequence shown here is derived from an EMBL/GenBank/DDBJ whole genome shotgun (WGS) entry which is preliminary data.</text>
</comment>
<dbReference type="Proteomes" id="UP000051530">
    <property type="component" value="Unassembled WGS sequence"/>
</dbReference>
<dbReference type="EMBL" id="LGUB01000374">
    <property type="protein sequence ID" value="KRH93350.1"/>
    <property type="molecule type" value="Genomic_DNA"/>
</dbReference>
<dbReference type="VEuPathDB" id="MicrosporidiaDB:M153_10230001251"/>
<accession>A0A0R0LVH1</accession>
<proteinExistence type="predicted"/>
<reference evidence="1 2" key="1">
    <citation type="submission" date="2015-07" db="EMBL/GenBank/DDBJ databases">
        <title>The genome of Pseudoloma neurophilia, a relevant intracellular parasite of the zebrafish.</title>
        <authorList>
            <person name="Ndikumana S."/>
            <person name="Pelin A."/>
            <person name="Sanders J."/>
            <person name="Corradi N."/>
        </authorList>
    </citation>
    <scope>NUCLEOTIDE SEQUENCE [LARGE SCALE GENOMIC DNA]</scope>
    <source>
        <strain evidence="1 2">MK1</strain>
    </source>
</reference>
<organism evidence="1 2">
    <name type="scientific">Pseudoloma neurophilia</name>
    <dbReference type="NCBI Taxonomy" id="146866"/>
    <lineage>
        <taxon>Eukaryota</taxon>
        <taxon>Fungi</taxon>
        <taxon>Fungi incertae sedis</taxon>
        <taxon>Microsporidia</taxon>
        <taxon>Pseudoloma</taxon>
    </lineage>
</organism>
<name>A0A0R0LVH1_9MICR</name>
<gene>
    <name evidence="1" type="ORF">M153_10230001251</name>
</gene>
<protein>
    <submittedName>
        <fullName evidence="1">Uncharacterized protein</fullName>
    </submittedName>
</protein>
<sequence>MKEKYYMASTAIRGDQEAPDSQVTVKKMCGRSRISLFRSQIIRWG</sequence>
<evidence type="ECO:0000313" key="2">
    <source>
        <dbReference type="Proteomes" id="UP000051530"/>
    </source>
</evidence>
<keyword evidence="2" id="KW-1185">Reference proteome</keyword>
<dbReference type="AlphaFoldDB" id="A0A0R0LVH1"/>